<keyword evidence="3" id="KW-1185">Reference proteome</keyword>
<dbReference type="AlphaFoldDB" id="A0A5B1LF44"/>
<gene>
    <name evidence="2" type="ORF">F0U44_11540</name>
</gene>
<name>A0A5B1LF44_9ACTN</name>
<reference evidence="2 3" key="1">
    <citation type="submission" date="2019-09" db="EMBL/GenBank/DDBJ databases">
        <title>Nocardioides panacisoli sp. nov., isolated from the soil of a ginseng field.</title>
        <authorList>
            <person name="Cho C."/>
        </authorList>
    </citation>
    <scope>NUCLEOTIDE SEQUENCE [LARGE SCALE GENOMIC DNA]</scope>
    <source>
        <strain evidence="2 3">BN130099</strain>
    </source>
</reference>
<reference evidence="2 3" key="2">
    <citation type="submission" date="2019-09" db="EMBL/GenBank/DDBJ databases">
        <authorList>
            <person name="Jin C."/>
        </authorList>
    </citation>
    <scope>NUCLEOTIDE SEQUENCE [LARGE SCALE GENOMIC DNA]</scope>
    <source>
        <strain evidence="2 3">BN130099</strain>
    </source>
</reference>
<keyword evidence="1" id="KW-0812">Transmembrane</keyword>
<organism evidence="2 3">
    <name type="scientific">Nocardioides humilatus</name>
    <dbReference type="NCBI Taxonomy" id="2607660"/>
    <lineage>
        <taxon>Bacteria</taxon>
        <taxon>Bacillati</taxon>
        <taxon>Actinomycetota</taxon>
        <taxon>Actinomycetes</taxon>
        <taxon>Propionibacteriales</taxon>
        <taxon>Nocardioidaceae</taxon>
        <taxon>Nocardioides</taxon>
    </lineage>
</organism>
<proteinExistence type="predicted"/>
<comment type="caution">
    <text evidence="2">The sequence shown here is derived from an EMBL/GenBank/DDBJ whole genome shotgun (WGS) entry which is preliminary data.</text>
</comment>
<evidence type="ECO:0000256" key="1">
    <source>
        <dbReference type="SAM" id="Phobius"/>
    </source>
</evidence>
<keyword evidence="1" id="KW-1133">Transmembrane helix</keyword>
<evidence type="ECO:0000313" key="2">
    <source>
        <dbReference type="EMBL" id="KAA1419086.1"/>
    </source>
</evidence>
<evidence type="ECO:0000313" key="3">
    <source>
        <dbReference type="Proteomes" id="UP000325003"/>
    </source>
</evidence>
<dbReference type="Proteomes" id="UP000325003">
    <property type="component" value="Unassembled WGS sequence"/>
</dbReference>
<sequence length="130" mass="12984">MSTTRAASALVAGAVLGWASAHAVRRFDGRGGVATAGVALVGAAVIYPAARREIGPGIGVEAGVVLATTALTAAAVKADSATGRRLVAAGWASHALFDFLQGPSDDSRLPGRYAPLCAGYDFAYAGRLAV</sequence>
<dbReference type="EMBL" id="VUJV01000003">
    <property type="protein sequence ID" value="KAA1419086.1"/>
    <property type="molecule type" value="Genomic_DNA"/>
</dbReference>
<feature type="transmembrane region" description="Helical" evidence="1">
    <location>
        <begin position="31"/>
        <end position="50"/>
    </location>
</feature>
<keyword evidence="1" id="KW-0472">Membrane</keyword>
<dbReference type="RefSeq" id="WP_149728421.1">
    <property type="nucleotide sequence ID" value="NZ_VUJV01000003.1"/>
</dbReference>
<protein>
    <submittedName>
        <fullName evidence="2">Uncharacterized protein</fullName>
    </submittedName>
</protein>
<accession>A0A5B1LF44</accession>